<reference evidence="1" key="2">
    <citation type="journal article" date="2022" name="New Phytol.">
        <title>Evolutionary transition to the ectomycorrhizal habit in the genomes of a hyperdiverse lineage of mushroom-forming fungi.</title>
        <authorList>
            <person name="Looney B."/>
            <person name="Miyauchi S."/>
            <person name="Morin E."/>
            <person name="Drula E."/>
            <person name="Courty P.E."/>
            <person name="Kohler A."/>
            <person name="Kuo A."/>
            <person name="LaButti K."/>
            <person name="Pangilinan J."/>
            <person name="Lipzen A."/>
            <person name="Riley R."/>
            <person name="Andreopoulos W."/>
            <person name="He G."/>
            <person name="Johnson J."/>
            <person name="Nolan M."/>
            <person name="Tritt A."/>
            <person name="Barry K.W."/>
            <person name="Grigoriev I.V."/>
            <person name="Nagy L.G."/>
            <person name="Hibbett D."/>
            <person name="Henrissat B."/>
            <person name="Matheny P.B."/>
            <person name="Labbe J."/>
            <person name="Martin F.M."/>
        </authorList>
    </citation>
    <scope>NUCLEOTIDE SEQUENCE</scope>
    <source>
        <strain evidence="1">FP105234-sp</strain>
    </source>
</reference>
<dbReference type="EMBL" id="MU276593">
    <property type="protein sequence ID" value="KAI0038106.1"/>
    <property type="molecule type" value="Genomic_DNA"/>
</dbReference>
<dbReference type="Proteomes" id="UP000814033">
    <property type="component" value="Unassembled WGS sequence"/>
</dbReference>
<comment type="caution">
    <text evidence="1">The sequence shown here is derived from an EMBL/GenBank/DDBJ whole genome shotgun (WGS) entry which is preliminary data.</text>
</comment>
<evidence type="ECO:0000313" key="1">
    <source>
        <dbReference type="EMBL" id="KAI0038106.1"/>
    </source>
</evidence>
<proteinExistence type="predicted"/>
<name>A0ACB8R3A9_9AGAM</name>
<accession>A0ACB8R3A9</accession>
<reference evidence="1" key="1">
    <citation type="submission" date="2021-02" db="EMBL/GenBank/DDBJ databases">
        <authorList>
            <consortium name="DOE Joint Genome Institute"/>
            <person name="Ahrendt S."/>
            <person name="Looney B.P."/>
            <person name="Miyauchi S."/>
            <person name="Morin E."/>
            <person name="Drula E."/>
            <person name="Courty P.E."/>
            <person name="Chicoki N."/>
            <person name="Fauchery L."/>
            <person name="Kohler A."/>
            <person name="Kuo A."/>
            <person name="Labutti K."/>
            <person name="Pangilinan J."/>
            <person name="Lipzen A."/>
            <person name="Riley R."/>
            <person name="Andreopoulos W."/>
            <person name="He G."/>
            <person name="Johnson J."/>
            <person name="Barry K.W."/>
            <person name="Grigoriev I.V."/>
            <person name="Nagy L."/>
            <person name="Hibbett D."/>
            <person name="Henrissat B."/>
            <person name="Matheny P.B."/>
            <person name="Labbe J."/>
            <person name="Martin F."/>
        </authorList>
    </citation>
    <scope>NUCLEOTIDE SEQUENCE</scope>
    <source>
        <strain evidence="1">FP105234-sp</strain>
    </source>
</reference>
<sequence length="213" mass="23237">MSYPDGNWHSNTLPYRHAGDRPLLPAQQSPPKSAVHTPVGTASSSYHYSVWPTSPTAPIPGAGLGSTFGVWDTAMPHRALPNPVYEPAASYPGDAFDGPDILSPQEMDLSLDPWPGYDGGYASTFRDGRRNATSFTFGELLEKVFAFVNNFMDEASIDHRVESGEYHDYSRIGKTGIRANEVILIGLLQTGHTWHVILALTRRLAVPLPSSSI</sequence>
<evidence type="ECO:0000313" key="2">
    <source>
        <dbReference type="Proteomes" id="UP000814033"/>
    </source>
</evidence>
<keyword evidence="2" id="KW-1185">Reference proteome</keyword>
<gene>
    <name evidence="1" type="ORF">FA95DRAFT_1613633</name>
</gene>
<organism evidence="1 2">
    <name type="scientific">Auriscalpium vulgare</name>
    <dbReference type="NCBI Taxonomy" id="40419"/>
    <lineage>
        <taxon>Eukaryota</taxon>
        <taxon>Fungi</taxon>
        <taxon>Dikarya</taxon>
        <taxon>Basidiomycota</taxon>
        <taxon>Agaricomycotina</taxon>
        <taxon>Agaricomycetes</taxon>
        <taxon>Russulales</taxon>
        <taxon>Auriscalpiaceae</taxon>
        <taxon>Auriscalpium</taxon>
    </lineage>
</organism>
<protein>
    <submittedName>
        <fullName evidence="1">Uncharacterized protein</fullName>
    </submittedName>
</protein>